<name>A0AAE0CJ61_9ROSI</name>
<protein>
    <submittedName>
        <fullName evidence="2">Uncharacterized protein</fullName>
    </submittedName>
</protein>
<evidence type="ECO:0000313" key="3">
    <source>
        <dbReference type="Proteomes" id="UP001280121"/>
    </source>
</evidence>
<feature type="chain" id="PRO_5041960942" evidence="1">
    <location>
        <begin position="20"/>
        <end position="126"/>
    </location>
</feature>
<proteinExistence type="predicted"/>
<dbReference type="Proteomes" id="UP001280121">
    <property type="component" value="Unassembled WGS sequence"/>
</dbReference>
<organism evidence="2 3">
    <name type="scientific">Dipteronia dyeriana</name>
    <dbReference type="NCBI Taxonomy" id="168575"/>
    <lineage>
        <taxon>Eukaryota</taxon>
        <taxon>Viridiplantae</taxon>
        <taxon>Streptophyta</taxon>
        <taxon>Embryophyta</taxon>
        <taxon>Tracheophyta</taxon>
        <taxon>Spermatophyta</taxon>
        <taxon>Magnoliopsida</taxon>
        <taxon>eudicotyledons</taxon>
        <taxon>Gunneridae</taxon>
        <taxon>Pentapetalae</taxon>
        <taxon>rosids</taxon>
        <taxon>malvids</taxon>
        <taxon>Sapindales</taxon>
        <taxon>Sapindaceae</taxon>
        <taxon>Hippocastanoideae</taxon>
        <taxon>Acereae</taxon>
        <taxon>Dipteronia</taxon>
    </lineage>
</organism>
<dbReference type="EMBL" id="JANJYI010000004">
    <property type="protein sequence ID" value="KAK2653080.1"/>
    <property type="molecule type" value="Genomic_DNA"/>
</dbReference>
<evidence type="ECO:0000313" key="2">
    <source>
        <dbReference type="EMBL" id="KAK2653080.1"/>
    </source>
</evidence>
<keyword evidence="3" id="KW-1185">Reference proteome</keyword>
<sequence length="126" mass="14445">MGFGVLLNINWLVFHLSLCEMLLKSIAPETKEIVLHGKLILVRESDFEKVMGLPNGTEDVQYAMGEFDETCIRMKNLLLKKSKNEITLSSYMKKLKNKKDADDVSGIFFVLYDLHHLVMPSKIIKN</sequence>
<accession>A0AAE0CJ61</accession>
<evidence type="ECO:0000256" key="1">
    <source>
        <dbReference type="SAM" id="SignalP"/>
    </source>
</evidence>
<gene>
    <name evidence="2" type="ORF">Ddye_012936</name>
</gene>
<dbReference type="AlphaFoldDB" id="A0AAE0CJ61"/>
<feature type="signal peptide" evidence="1">
    <location>
        <begin position="1"/>
        <end position="19"/>
    </location>
</feature>
<comment type="caution">
    <text evidence="2">The sequence shown here is derived from an EMBL/GenBank/DDBJ whole genome shotgun (WGS) entry which is preliminary data.</text>
</comment>
<reference evidence="2" key="1">
    <citation type="journal article" date="2023" name="Plant J.">
        <title>Genome sequences and population genomics provide insights into the demographic history, inbreeding, and mutation load of two 'living fossil' tree species of Dipteronia.</title>
        <authorList>
            <person name="Feng Y."/>
            <person name="Comes H.P."/>
            <person name="Chen J."/>
            <person name="Zhu S."/>
            <person name="Lu R."/>
            <person name="Zhang X."/>
            <person name="Li P."/>
            <person name="Qiu J."/>
            <person name="Olsen K.M."/>
            <person name="Qiu Y."/>
        </authorList>
    </citation>
    <scope>NUCLEOTIDE SEQUENCE</scope>
    <source>
        <strain evidence="2">KIB01</strain>
    </source>
</reference>
<keyword evidence="1" id="KW-0732">Signal</keyword>